<evidence type="ECO:0000313" key="3">
    <source>
        <dbReference type="Proteomes" id="UP000308671"/>
    </source>
</evidence>
<dbReference type="Proteomes" id="UP000308671">
    <property type="component" value="Unassembled WGS sequence"/>
</dbReference>
<accession>A0A4S8R5D7</accession>
<reference evidence="2 3" key="1">
    <citation type="submission" date="2017-12" db="EMBL/GenBank/DDBJ databases">
        <title>Comparative genomics of Botrytis spp.</title>
        <authorList>
            <person name="Valero-Jimenez C.A."/>
            <person name="Tapia P."/>
            <person name="Veloso J."/>
            <person name="Silva-Moreno E."/>
            <person name="Staats M."/>
            <person name="Valdes J.H."/>
            <person name="Van Kan J.A.L."/>
        </authorList>
    </citation>
    <scope>NUCLEOTIDE SEQUENCE [LARGE SCALE GENOMIC DNA]</scope>
    <source>
        <strain evidence="2 3">MUCL435</strain>
    </source>
</reference>
<gene>
    <name evidence="2" type="ORF">BGAL_0198g00170</name>
</gene>
<sequence>MDKGPYIAYLPLATSTSLSVVILCRTTPRRLFAFAYQPAPNPASGTCLRTLSSPATPEDSDVERLQWHMSVRRQSLDPLAGPTFRSTVDEIVDRNLVLLPGQGIA</sequence>
<name>A0A4S8R5D7_9HELO</name>
<keyword evidence="1" id="KW-0812">Transmembrane</keyword>
<evidence type="ECO:0000313" key="2">
    <source>
        <dbReference type="EMBL" id="THV49379.1"/>
    </source>
</evidence>
<evidence type="ECO:0000256" key="1">
    <source>
        <dbReference type="SAM" id="Phobius"/>
    </source>
</evidence>
<keyword evidence="1" id="KW-0472">Membrane</keyword>
<feature type="transmembrane region" description="Helical" evidence="1">
    <location>
        <begin position="6"/>
        <end position="24"/>
    </location>
</feature>
<protein>
    <submittedName>
        <fullName evidence="2">Uncharacterized protein</fullName>
    </submittedName>
</protein>
<keyword evidence="1" id="KW-1133">Transmembrane helix</keyword>
<proteinExistence type="predicted"/>
<dbReference type="EMBL" id="PQXL01000198">
    <property type="protein sequence ID" value="THV49379.1"/>
    <property type="molecule type" value="Genomic_DNA"/>
</dbReference>
<keyword evidence="3" id="KW-1185">Reference proteome</keyword>
<comment type="caution">
    <text evidence="2">The sequence shown here is derived from an EMBL/GenBank/DDBJ whole genome shotgun (WGS) entry which is preliminary data.</text>
</comment>
<dbReference type="AlphaFoldDB" id="A0A4S8R5D7"/>
<organism evidence="2 3">
    <name type="scientific">Botrytis galanthina</name>
    <dbReference type="NCBI Taxonomy" id="278940"/>
    <lineage>
        <taxon>Eukaryota</taxon>
        <taxon>Fungi</taxon>
        <taxon>Dikarya</taxon>
        <taxon>Ascomycota</taxon>
        <taxon>Pezizomycotina</taxon>
        <taxon>Leotiomycetes</taxon>
        <taxon>Helotiales</taxon>
        <taxon>Sclerotiniaceae</taxon>
        <taxon>Botrytis</taxon>
    </lineage>
</organism>